<name>A0A367Q3I4_9NOSO</name>
<dbReference type="EMBL" id="LXQD01000345">
    <property type="protein sequence ID" value="RCJ18726.1"/>
    <property type="molecule type" value="Genomic_DNA"/>
</dbReference>
<protein>
    <submittedName>
        <fullName evidence="1">Uncharacterized protein</fullName>
    </submittedName>
</protein>
<dbReference type="AlphaFoldDB" id="A0A367Q3I4"/>
<evidence type="ECO:0000313" key="2">
    <source>
        <dbReference type="Proteomes" id="UP000252107"/>
    </source>
</evidence>
<organism evidence="1 2">
    <name type="scientific">Nostoc minutum NIES-26</name>
    <dbReference type="NCBI Taxonomy" id="1844469"/>
    <lineage>
        <taxon>Bacteria</taxon>
        <taxon>Bacillati</taxon>
        <taxon>Cyanobacteriota</taxon>
        <taxon>Cyanophyceae</taxon>
        <taxon>Nostocales</taxon>
        <taxon>Nostocaceae</taxon>
        <taxon>Nostoc</taxon>
    </lineage>
</organism>
<dbReference type="Proteomes" id="UP000252107">
    <property type="component" value="Unassembled WGS sequence"/>
</dbReference>
<keyword evidence="2" id="KW-1185">Reference proteome</keyword>
<reference evidence="1" key="1">
    <citation type="submission" date="2016-04" db="EMBL/GenBank/DDBJ databases">
        <authorList>
            <person name="Tabuchi Yagui T.R."/>
        </authorList>
    </citation>
    <scope>NUCLEOTIDE SEQUENCE [LARGE SCALE GENOMIC DNA]</scope>
    <source>
        <strain evidence="1">NIES-26</strain>
    </source>
</reference>
<sequence length="263" mass="29496">MPLSCIPTSGTALIIAHPGHEIRVYGWLELASPFVFILTDGSGHSGKSRLDSTTKILNKVGAKQGSIYGRFSDSQIYAAILNQDFDLFIGLTEELVDTLSKIEVKIVVGDAVEGYNPVHDICRLMINAAVEVLLQRGYKIDNFDFLLNRKPDDFPGSFSQQMIRLQLNDEAMARKLVAAQAYDEIADEVNSAIQTFGLEAFQIECLRPMDIRGKDDCQTQETPFYEQCGEKKVASGLYQQVLRYREHVYPLAEALWTHIKKLS</sequence>
<gene>
    <name evidence="1" type="ORF">A6770_32685</name>
</gene>
<comment type="caution">
    <text evidence="1">The sequence shown here is derived from an EMBL/GenBank/DDBJ whole genome shotgun (WGS) entry which is preliminary data.</text>
</comment>
<evidence type="ECO:0000313" key="1">
    <source>
        <dbReference type="EMBL" id="RCJ18726.1"/>
    </source>
</evidence>
<proteinExistence type="predicted"/>
<accession>A0A367Q3I4</accession>